<evidence type="ECO:0000259" key="11">
    <source>
        <dbReference type="Pfam" id="PF21760"/>
    </source>
</evidence>
<keyword evidence="2 9" id="KW-0813">Transport</keyword>
<dbReference type="InterPro" id="IPR048631">
    <property type="entry name" value="SecD_1st"/>
</dbReference>
<evidence type="ECO:0000256" key="8">
    <source>
        <dbReference type="ARBA" id="ARBA00023136"/>
    </source>
</evidence>
<dbReference type="NCBIfam" id="TIGR00916">
    <property type="entry name" value="2A0604s01"/>
    <property type="match status" value="1"/>
</dbReference>
<feature type="domain" description="Protein translocase subunit SecDF P1" evidence="11">
    <location>
        <begin position="72"/>
        <end position="138"/>
    </location>
</feature>
<dbReference type="EMBL" id="CP011232">
    <property type="protein sequence ID" value="AKI96975.1"/>
    <property type="molecule type" value="Genomic_DNA"/>
</dbReference>
<feature type="domain" description="SecDF P1 head subdomain" evidence="12">
    <location>
        <begin position="201"/>
        <end position="308"/>
    </location>
</feature>
<dbReference type="HAMAP" id="MF_01463_B">
    <property type="entry name" value="SecD_B"/>
    <property type="match status" value="1"/>
</dbReference>
<dbReference type="OrthoDB" id="9805019at2"/>
<feature type="transmembrane region" description="Helical" evidence="9">
    <location>
        <begin position="453"/>
        <end position="472"/>
    </location>
</feature>
<evidence type="ECO:0000256" key="4">
    <source>
        <dbReference type="ARBA" id="ARBA00022692"/>
    </source>
</evidence>
<comment type="subcellular location">
    <subcellularLocation>
        <location evidence="1 9">Cell membrane</location>
        <topology evidence="1 9">Multi-pass membrane protein</topology>
    </subcellularLocation>
</comment>
<evidence type="ECO:0000313" key="14">
    <source>
        <dbReference type="Proteomes" id="UP000035159"/>
    </source>
</evidence>
<protein>
    <recommendedName>
        <fullName evidence="9">Protein translocase subunit SecD</fullName>
    </recommendedName>
</protein>
<keyword evidence="4 9" id="KW-0812">Transmembrane</keyword>
<evidence type="ECO:0000256" key="5">
    <source>
        <dbReference type="ARBA" id="ARBA00022927"/>
    </source>
</evidence>
<comment type="caution">
    <text evidence="9">Lacks conserved residue(s) required for the propagation of feature annotation.</text>
</comment>
<dbReference type="GO" id="GO:0005886">
    <property type="term" value="C:plasma membrane"/>
    <property type="evidence" value="ECO:0007669"/>
    <property type="project" value="UniProtKB-SubCell"/>
</dbReference>
<evidence type="ECO:0000259" key="10">
    <source>
        <dbReference type="Pfam" id="PF02355"/>
    </source>
</evidence>
<evidence type="ECO:0000256" key="1">
    <source>
        <dbReference type="ARBA" id="ARBA00004651"/>
    </source>
</evidence>
<dbReference type="STRING" id="1330330.IX53_03105"/>
<evidence type="ECO:0000256" key="3">
    <source>
        <dbReference type="ARBA" id="ARBA00022475"/>
    </source>
</evidence>
<dbReference type="InterPro" id="IPR055344">
    <property type="entry name" value="SecD_SecF_C_bact"/>
</dbReference>
<comment type="function">
    <text evidence="9">Part of the Sec protein translocase complex. Interacts with the SecYEG preprotein conducting channel. SecDF uses the proton motive force (PMF) to complete protein translocation after the ATP-dependent function of SecA.</text>
</comment>
<keyword evidence="6 9" id="KW-1133">Transmembrane helix</keyword>
<dbReference type="Pfam" id="PF22599">
    <property type="entry name" value="SecDF_P1_head"/>
    <property type="match status" value="1"/>
</dbReference>
<evidence type="ECO:0000256" key="2">
    <source>
        <dbReference type="ARBA" id="ARBA00022448"/>
    </source>
</evidence>
<comment type="similarity">
    <text evidence="9">Belongs to the SecD/SecF family. SecD subfamily.</text>
</comment>
<dbReference type="PATRIC" id="fig|1330330.3.peg.620"/>
<dbReference type="Pfam" id="PF21760">
    <property type="entry name" value="SecD_1st"/>
    <property type="match status" value="1"/>
</dbReference>
<evidence type="ECO:0000256" key="9">
    <source>
        <dbReference type="HAMAP-Rule" id="MF_01463"/>
    </source>
</evidence>
<evidence type="ECO:0000313" key="13">
    <source>
        <dbReference type="EMBL" id="AKI96975.1"/>
    </source>
</evidence>
<dbReference type="Pfam" id="PF02355">
    <property type="entry name" value="SecD_SecF_C"/>
    <property type="match status" value="1"/>
</dbReference>
<keyword evidence="14" id="KW-1185">Reference proteome</keyword>
<evidence type="ECO:0000256" key="7">
    <source>
        <dbReference type="ARBA" id="ARBA00023010"/>
    </source>
</evidence>
<dbReference type="Gene3D" id="3.30.1360.200">
    <property type="match status" value="1"/>
</dbReference>
<dbReference type="NCBIfam" id="TIGR01129">
    <property type="entry name" value="secD"/>
    <property type="match status" value="1"/>
</dbReference>
<dbReference type="Gene3D" id="1.20.1640.10">
    <property type="entry name" value="Multidrug efflux transporter AcrB transmembrane domain"/>
    <property type="match status" value="1"/>
</dbReference>
<dbReference type="GO" id="GO:0065002">
    <property type="term" value="P:intracellular protein transmembrane transport"/>
    <property type="evidence" value="ECO:0007669"/>
    <property type="project" value="UniProtKB-UniRule"/>
</dbReference>
<dbReference type="GO" id="GO:0043952">
    <property type="term" value="P:protein transport by the Sec complex"/>
    <property type="evidence" value="ECO:0007669"/>
    <property type="project" value="UniProtKB-UniRule"/>
</dbReference>
<dbReference type="GO" id="GO:0015450">
    <property type="term" value="F:protein-transporting ATPase activity"/>
    <property type="evidence" value="ECO:0007669"/>
    <property type="project" value="InterPro"/>
</dbReference>
<feature type="domain" description="Protein export membrane protein SecD/SecF C-terminal" evidence="10">
    <location>
        <begin position="314"/>
        <end position="480"/>
    </location>
</feature>
<organism evidence="13 14">
    <name type="scientific">Kosmotoga pacifica</name>
    <dbReference type="NCBI Taxonomy" id="1330330"/>
    <lineage>
        <taxon>Bacteria</taxon>
        <taxon>Thermotogati</taxon>
        <taxon>Thermotogota</taxon>
        <taxon>Thermotogae</taxon>
        <taxon>Kosmotogales</taxon>
        <taxon>Kosmotogaceae</taxon>
        <taxon>Kosmotoga</taxon>
    </lineage>
</organism>
<dbReference type="InterPro" id="IPR005791">
    <property type="entry name" value="SecD"/>
</dbReference>
<comment type="subunit">
    <text evidence="9">Forms a complex with SecF. Part of the essential Sec protein translocation apparatus which comprises SecA, SecYEG and auxiliary proteins SecDF. Other proteins may also be involved.</text>
</comment>
<gene>
    <name evidence="9" type="primary">secD</name>
    <name evidence="13" type="ORF">IX53_03105</name>
</gene>
<feature type="transmembrane region" description="Helical" evidence="9">
    <location>
        <begin position="425"/>
        <end position="447"/>
    </location>
</feature>
<evidence type="ECO:0000256" key="6">
    <source>
        <dbReference type="ARBA" id="ARBA00022989"/>
    </source>
</evidence>
<dbReference type="Gene3D" id="3.30.70.3220">
    <property type="match status" value="1"/>
</dbReference>
<dbReference type="InterPro" id="IPR048634">
    <property type="entry name" value="SecD_SecF_C"/>
</dbReference>
<keyword evidence="7 9" id="KW-0811">Translocation</keyword>
<feature type="transmembrane region" description="Helical" evidence="9">
    <location>
        <begin position="326"/>
        <end position="351"/>
    </location>
</feature>
<keyword evidence="5 9" id="KW-0653">Protein transport</keyword>
<keyword evidence="8 9" id="KW-0472">Membrane</keyword>
<dbReference type="GO" id="GO:0006605">
    <property type="term" value="P:protein targeting"/>
    <property type="evidence" value="ECO:0007669"/>
    <property type="project" value="UniProtKB-UniRule"/>
</dbReference>
<dbReference type="AlphaFoldDB" id="A0A0G2Z5U6"/>
<sequence>MRANQKRLIISVIILILALLPLLIPRGGAEGETFLSKIAANIKLGLDIKGGALLEYQMVTQAPKEELNSLADRVVEVLRRRLDSAGFTEATVEKVTAKIEYGQNIPPIRVRVEIPGITDIEKAERLIGSTGKLYFADVLAIETGEATPQIPSDLLFEVSKRKLQGAEPYWLKDIHFGKLENGVRNQTWYLISPRVLVGTQYIELNGSSVNEAQPGVNPKPRPGQGKFMVTLRFNSEGANTFYKITAEKANYPSGDIKNRLAIVLDDRVIIAPGVDEPISGGSAIITGLQTIDEAKEVAILVGSGNLPVELAPFNKQILSPTLGKDIIMGALWAGIAGVIIVMIYMVIFYGVMGLVADVALIYNSILLFGMLSASGAILTLPGIAGIILTIGTTVDGNVLIYERIKEELRLGKTPENAIDSAFSKVFWTIFDANLTTIIAGLVLLYFGTGTVKGFAVTLILGVLGAMFTNLVVSRTMLTGMSKGIKPSRYVKEARARGGEVR</sequence>
<evidence type="ECO:0000259" key="12">
    <source>
        <dbReference type="Pfam" id="PF22599"/>
    </source>
</evidence>
<name>A0A0G2Z5U6_9BACT</name>
<dbReference type="InterPro" id="IPR054384">
    <property type="entry name" value="SecDF_P1_head"/>
</dbReference>
<dbReference type="RefSeq" id="WP_047754110.1">
    <property type="nucleotide sequence ID" value="NZ_CAJUHA010000019.1"/>
</dbReference>
<feature type="transmembrane region" description="Helical" evidence="9">
    <location>
        <begin position="358"/>
        <end position="377"/>
    </location>
</feature>
<dbReference type="InterPro" id="IPR022813">
    <property type="entry name" value="SecD/SecF_arch_bac"/>
</dbReference>
<dbReference type="Proteomes" id="UP000035159">
    <property type="component" value="Chromosome"/>
</dbReference>
<dbReference type="SUPFAM" id="SSF82866">
    <property type="entry name" value="Multidrug efflux transporter AcrB transmembrane domain"/>
    <property type="match status" value="1"/>
</dbReference>
<keyword evidence="3 9" id="KW-1003">Cell membrane</keyword>
<dbReference type="KEGG" id="kpf:IX53_03105"/>
<proteinExistence type="inferred from homology"/>
<dbReference type="PANTHER" id="PTHR30081:SF1">
    <property type="entry name" value="PROTEIN TRANSLOCASE SUBUNIT SECD"/>
    <property type="match status" value="1"/>
</dbReference>
<dbReference type="FunFam" id="1.20.1640.10:FF:000004">
    <property type="entry name" value="Protein translocase subunit SecD"/>
    <property type="match status" value="1"/>
</dbReference>
<reference evidence="13 14" key="1">
    <citation type="submission" date="2015-04" db="EMBL/GenBank/DDBJ databases">
        <title>Complete Genome Sequence of Kosmotoga pacifica SLHLJ1.</title>
        <authorList>
            <person name="Jiang L.J."/>
            <person name="Shao Z.Z."/>
            <person name="Jebbar M."/>
        </authorList>
    </citation>
    <scope>NUCLEOTIDE SEQUENCE [LARGE SCALE GENOMIC DNA]</scope>
    <source>
        <strain evidence="13 14">SLHLJ1</strain>
    </source>
</reference>
<dbReference type="PANTHER" id="PTHR30081">
    <property type="entry name" value="PROTEIN-EXPORT MEMBRANE PROTEIN SEC"/>
    <property type="match status" value="1"/>
</dbReference>
<accession>A0A0G2Z5U6</accession>